<dbReference type="RefSeq" id="WP_197312517.1">
    <property type="nucleotide sequence ID" value="NZ_JADZLT010000054.1"/>
</dbReference>
<proteinExistence type="predicted"/>
<accession>A0A931I3Z1</accession>
<comment type="caution">
    <text evidence="1">The sequence shown here is derived from an EMBL/GenBank/DDBJ whole genome shotgun (WGS) entry which is preliminary data.</text>
</comment>
<reference evidence="1" key="1">
    <citation type="submission" date="2020-12" db="EMBL/GenBank/DDBJ databases">
        <title>Methylobrevis albus sp. nov., isolated from fresh water lack sediment.</title>
        <authorList>
            <person name="Zou Q."/>
        </authorList>
    </citation>
    <scope>NUCLEOTIDE SEQUENCE</scope>
    <source>
        <strain evidence="1">L22</strain>
    </source>
</reference>
<dbReference type="Proteomes" id="UP000631694">
    <property type="component" value="Unassembled WGS sequence"/>
</dbReference>
<evidence type="ECO:0000313" key="2">
    <source>
        <dbReference type="Proteomes" id="UP000631694"/>
    </source>
</evidence>
<name>A0A931I3Z1_9HYPH</name>
<sequence length="255" mass="28577">MEGLFQSARIRISRARELKDEIDRDTNLFFATQTYEYIKKKNIESGNYEHRAVLKQRFPDRLSAISADAVGNLRSALDQAGYASAVASGKENPKHCHFPFAEKLSDLENSIKGRCKDIPVSVLNLMRSFQPYSGGNDLLWAMNDSRRVNEHAFISMVATVISDASLGPTVILRSTGFAMIRPVWDRQHNEILYAVARPGTIATSKPRFKFNIVFSRPDAFAGELVVPTLEKLIHLTETIVASIEEECGRINLSSK</sequence>
<organism evidence="1 2">
    <name type="scientific">Methylobrevis albus</name>
    <dbReference type="NCBI Taxonomy" id="2793297"/>
    <lineage>
        <taxon>Bacteria</taxon>
        <taxon>Pseudomonadati</taxon>
        <taxon>Pseudomonadota</taxon>
        <taxon>Alphaproteobacteria</taxon>
        <taxon>Hyphomicrobiales</taxon>
        <taxon>Pleomorphomonadaceae</taxon>
        <taxon>Methylobrevis</taxon>
    </lineage>
</organism>
<gene>
    <name evidence="1" type="ORF">I5731_16580</name>
</gene>
<protein>
    <submittedName>
        <fullName evidence="1">Uncharacterized protein</fullName>
    </submittedName>
</protein>
<keyword evidence="2" id="KW-1185">Reference proteome</keyword>
<dbReference type="AlphaFoldDB" id="A0A931I3Z1"/>
<dbReference type="EMBL" id="JADZLT010000054">
    <property type="protein sequence ID" value="MBH0239442.1"/>
    <property type="molecule type" value="Genomic_DNA"/>
</dbReference>
<evidence type="ECO:0000313" key="1">
    <source>
        <dbReference type="EMBL" id="MBH0239442.1"/>
    </source>
</evidence>